<keyword evidence="1 4" id="KW-0808">Transferase</keyword>
<evidence type="ECO:0000259" key="2">
    <source>
        <dbReference type="Pfam" id="PF00534"/>
    </source>
</evidence>
<sequence>MKILFDHQIFFQNKYGGISKIFLEVIRRLKERQIEFDTSVLIEEYSNGILRDTESKERVNLPNNLSLFTLYHLIQMIFRTFRLPLPGFLIKRESGILKRSLRQNIENLNAKVNDALIQNRYSVFHPTYFQNYFLANKQQSKTKSVLTVYDCVHELFPEYYGQSNFILKNRKGLCESADHIICISNTTKKDLLKLYGNISENKISVVHLAGDLSTEPRLKPLFPYPDYILFVGNRSDYKNFKVLLDAFFHLAKTKKFHLVCVGGGEFSSSEKRWIKEYQLEDLVHQVLFSSESVLANYYQNAKVFVYPSLYEGFGIPLLEAMSVGCPVLCSDIEVFHEVANDAAYFFDPKDPFDLQSKLSSLLDSETTRKDLAKKGYTQVNKYSWNQCADEHIRIYQKLSENL</sequence>
<dbReference type="SUPFAM" id="SSF53756">
    <property type="entry name" value="UDP-Glycosyltransferase/glycogen phosphorylase"/>
    <property type="match status" value="1"/>
</dbReference>
<dbReference type="Pfam" id="PF00534">
    <property type="entry name" value="Glycos_transf_1"/>
    <property type="match status" value="1"/>
</dbReference>
<dbReference type="GO" id="GO:0016757">
    <property type="term" value="F:glycosyltransferase activity"/>
    <property type="evidence" value="ECO:0007669"/>
    <property type="project" value="InterPro"/>
</dbReference>
<evidence type="ECO:0000256" key="1">
    <source>
        <dbReference type="ARBA" id="ARBA00022679"/>
    </source>
</evidence>
<dbReference type="OrthoDB" id="9797829at2"/>
<dbReference type="Gene3D" id="3.40.50.2000">
    <property type="entry name" value="Glycogen Phosphorylase B"/>
    <property type="match status" value="2"/>
</dbReference>
<dbReference type="AlphaFoldDB" id="A0A4Z1AC95"/>
<dbReference type="InterPro" id="IPR028098">
    <property type="entry name" value="Glyco_trans_4-like_N"/>
</dbReference>
<dbReference type="Proteomes" id="UP000298263">
    <property type="component" value="Unassembled WGS sequence"/>
</dbReference>
<evidence type="ECO:0000313" key="5">
    <source>
        <dbReference type="Proteomes" id="UP000298263"/>
    </source>
</evidence>
<proteinExistence type="predicted"/>
<dbReference type="CDD" id="cd03809">
    <property type="entry name" value="GT4_MtfB-like"/>
    <property type="match status" value="1"/>
</dbReference>
<dbReference type="PANTHER" id="PTHR46401">
    <property type="entry name" value="GLYCOSYLTRANSFERASE WBBK-RELATED"/>
    <property type="match status" value="1"/>
</dbReference>
<dbReference type="RefSeq" id="WP_135583253.1">
    <property type="nucleotide sequence ID" value="NZ_RQGO01000005.1"/>
</dbReference>
<evidence type="ECO:0000259" key="3">
    <source>
        <dbReference type="Pfam" id="PF13439"/>
    </source>
</evidence>
<feature type="domain" description="Glycosyl transferase family 1" evidence="2">
    <location>
        <begin position="225"/>
        <end position="377"/>
    </location>
</feature>
<name>A0A4Z1AC95_9LEPT</name>
<feature type="domain" description="Glycosyltransferase subfamily 4-like N-terminal" evidence="3">
    <location>
        <begin position="110"/>
        <end position="209"/>
    </location>
</feature>
<protein>
    <submittedName>
        <fullName evidence="4">Glycosyltransferase family 1 protein</fullName>
    </submittedName>
</protein>
<evidence type="ECO:0000313" key="4">
    <source>
        <dbReference type="EMBL" id="TGL90246.1"/>
    </source>
</evidence>
<reference evidence="4" key="1">
    <citation type="journal article" date="2019" name="PLoS Negl. Trop. Dis.">
        <title>Revisiting the worldwide diversity of Leptospira species in the environment.</title>
        <authorList>
            <person name="Vincent A.T."/>
            <person name="Schiettekatte O."/>
            <person name="Bourhy P."/>
            <person name="Veyrier F.J."/>
            <person name="Picardeau M."/>
        </authorList>
    </citation>
    <scope>NUCLEOTIDE SEQUENCE [LARGE SCALE GENOMIC DNA]</scope>
    <source>
        <strain evidence="4">201702422</strain>
    </source>
</reference>
<organism evidence="4 5">
    <name type="scientific">Leptospira congkakensis</name>
    <dbReference type="NCBI Taxonomy" id="2484932"/>
    <lineage>
        <taxon>Bacteria</taxon>
        <taxon>Pseudomonadati</taxon>
        <taxon>Spirochaetota</taxon>
        <taxon>Spirochaetia</taxon>
        <taxon>Leptospirales</taxon>
        <taxon>Leptospiraceae</taxon>
        <taxon>Leptospira</taxon>
    </lineage>
</organism>
<dbReference type="EMBL" id="RQGP01000022">
    <property type="protein sequence ID" value="TGL90246.1"/>
    <property type="molecule type" value="Genomic_DNA"/>
</dbReference>
<dbReference type="PANTHER" id="PTHR46401:SF2">
    <property type="entry name" value="GLYCOSYLTRANSFERASE WBBK-RELATED"/>
    <property type="match status" value="1"/>
</dbReference>
<dbReference type="Pfam" id="PF13439">
    <property type="entry name" value="Glyco_transf_4"/>
    <property type="match status" value="1"/>
</dbReference>
<keyword evidence="5" id="KW-1185">Reference proteome</keyword>
<gene>
    <name evidence="4" type="ORF">EHQ69_09850</name>
</gene>
<comment type="caution">
    <text evidence="4">The sequence shown here is derived from an EMBL/GenBank/DDBJ whole genome shotgun (WGS) entry which is preliminary data.</text>
</comment>
<dbReference type="InterPro" id="IPR001296">
    <property type="entry name" value="Glyco_trans_1"/>
</dbReference>
<accession>A0A4Z1AC95</accession>
<dbReference type="GO" id="GO:0009103">
    <property type="term" value="P:lipopolysaccharide biosynthetic process"/>
    <property type="evidence" value="ECO:0007669"/>
    <property type="project" value="TreeGrafter"/>
</dbReference>